<dbReference type="GO" id="GO:0016020">
    <property type="term" value="C:membrane"/>
    <property type="evidence" value="ECO:0007669"/>
    <property type="project" value="InterPro"/>
</dbReference>
<keyword evidence="3" id="KW-0597">Phosphoprotein</keyword>
<keyword evidence="7" id="KW-0067">ATP-binding</keyword>
<dbReference type="AlphaFoldDB" id="A0A6C2UGU1"/>
<evidence type="ECO:0000256" key="3">
    <source>
        <dbReference type="ARBA" id="ARBA00022553"/>
    </source>
</evidence>
<evidence type="ECO:0000256" key="2">
    <source>
        <dbReference type="ARBA" id="ARBA00012438"/>
    </source>
</evidence>
<proteinExistence type="predicted"/>
<evidence type="ECO:0000256" key="7">
    <source>
        <dbReference type="ARBA" id="ARBA00022840"/>
    </source>
</evidence>
<feature type="transmembrane region" description="Helical" evidence="9">
    <location>
        <begin position="770"/>
        <end position="798"/>
    </location>
</feature>
<dbReference type="EMBL" id="CAAHFH010000001">
    <property type="protein sequence ID" value="VGO18584.1"/>
    <property type="molecule type" value="Genomic_DNA"/>
</dbReference>
<keyword evidence="6 11" id="KW-0418">Kinase</keyword>
<keyword evidence="9" id="KW-0472">Membrane</keyword>
<evidence type="ECO:0000256" key="6">
    <source>
        <dbReference type="ARBA" id="ARBA00022777"/>
    </source>
</evidence>
<dbReference type="PANTHER" id="PTHR24421:SF10">
    <property type="entry name" value="NITRATE_NITRITE SENSOR PROTEIN NARQ"/>
    <property type="match status" value="1"/>
</dbReference>
<dbReference type="InterPro" id="IPR003594">
    <property type="entry name" value="HATPase_dom"/>
</dbReference>
<dbReference type="PROSITE" id="PS50109">
    <property type="entry name" value="HIS_KIN"/>
    <property type="match status" value="1"/>
</dbReference>
<dbReference type="GO" id="GO:0005524">
    <property type="term" value="F:ATP binding"/>
    <property type="evidence" value="ECO:0007669"/>
    <property type="project" value="UniProtKB-KW"/>
</dbReference>
<evidence type="ECO:0000259" key="10">
    <source>
        <dbReference type="PROSITE" id="PS50109"/>
    </source>
</evidence>
<dbReference type="Gene3D" id="3.30.565.10">
    <property type="entry name" value="Histidine kinase-like ATPase, C-terminal domain"/>
    <property type="match status" value="1"/>
</dbReference>
<dbReference type="EC" id="2.7.13.3" evidence="2"/>
<keyword evidence="4" id="KW-0808">Transferase</keyword>
<keyword evidence="9" id="KW-0812">Transmembrane</keyword>
<dbReference type="SUPFAM" id="SSF55874">
    <property type="entry name" value="ATPase domain of HSP90 chaperone/DNA topoisomerase II/histidine kinase"/>
    <property type="match status" value="1"/>
</dbReference>
<dbReference type="Pfam" id="PF07730">
    <property type="entry name" value="HisKA_3"/>
    <property type="match status" value="1"/>
</dbReference>
<name>A0A6C2UGU1_9BACT</name>
<accession>A0A6C2UGU1</accession>
<dbReference type="InterPro" id="IPR050482">
    <property type="entry name" value="Sensor_HK_TwoCompSys"/>
</dbReference>
<dbReference type="PANTHER" id="PTHR24421">
    <property type="entry name" value="NITRATE/NITRITE SENSOR PROTEIN NARX-RELATED"/>
    <property type="match status" value="1"/>
</dbReference>
<sequence>MQSEKATVRVLTIRKSSLGLVLSILLCAPLTVLSQGQDGVRERADYRTVFKIDFQDHEPGRWESKYGTGPLADWGFAHVVSNTENPADKYIEHRPGFTANGGTLDSNWCGQYFTNAVAHLKPGQSLQLSLDYRQFARNSLDGVNMFDCHVTTSQGGSGNYPEKLLYFGKTTFGNRRAGFRLAQSPPLKSGACPDGCLTVALKPLEYWKPNLCINLNDIGISGLGTADADIESDELRLTYTLKYSQTNAPLESVLVVSNKVTHQSWVAESNLQNSYLARIPKLFLGINADTEMSGDEGFEIDNVECRILHETYPLDEFLTAVKASKGATLDVEGGFAPIVEPECQSGLSGLNNEALLSIPKTLKRIHDRQKQLNSELSLLPSLQEPLQFDAYGFHGGYLPALAELPENPRWTVDLQFSGGAHVHEIILVPAIDRRFSSLNNYGFPRRFRVLQVFPDGSTRVAREWVDTDCPDPGRMPLSIDMPDPSTGRFRIEVLRGSEENGKELFALDEFYAVVNQEIFKARKVDVHSGFESRPYWGKRYLTDQKTSLGLPVDVGGEGTGTSPGGDYAIIFNSPPTNPCILEVDLGANRTLGWIDLFPALPPEGILIPGYGFPGKISLEMVPETEEGKRGETIDVQTAWGRGTSGGHVVQTAWDKGNPGNNVVRLQGRGISGRWIRLILNDFPVHNGQLTFALGEINVYRFDETYPIERVHLEGFPPGAEEDVRLLMDRKSNGRPIMFLLDWLHKIEQRNRFARELSGISAEAEKLELRWWFFLKVVAIAIALLVVSGALAIALVAVIQRRRHAKALRQQITQDLHDDIGSRLSAMSLASTYLRRISKDERVHERSGKIERMAREMQVALADVLWFTNSDTDSLQELVARLSNIAEQSVRPELLKLQVVPPLAQIPDSIVGVQFKRDLMLLFKEMVNNAVKHAEASEIRVELRWDRSHLSVTVADNGRGFDVEHEHERVRARPHLGLNSMDRRAKRLGTKLSIDSQPGKGCTASLKIKV</sequence>
<dbReference type="InterPro" id="IPR036890">
    <property type="entry name" value="HATPase_C_sf"/>
</dbReference>
<dbReference type="GO" id="GO:0046983">
    <property type="term" value="F:protein dimerization activity"/>
    <property type="evidence" value="ECO:0007669"/>
    <property type="project" value="InterPro"/>
</dbReference>
<comment type="catalytic activity">
    <reaction evidence="1">
        <text>ATP + protein L-histidine = ADP + protein N-phospho-L-histidine.</text>
        <dbReference type="EC" id="2.7.13.3"/>
    </reaction>
</comment>
<organism evidence="11 12">
    <name type="scientific">Pontiella sulfatireligans</name>
    <dbReference type="NCBI Taxonomy" id="2750658"/>
    <lineage>
        <taxon>Bacteria</taxon>
        <taxon>Pseudomonadati</taxon>
        <taxon>Kiritimatiellota</taxon>
        <taxon>Kiritimatiellia</taxon>
        <taxon>Kiritimatiellales</taxon>
        <taxon>Pontiellaceae</taxon>
        <taxon>Pontiella</taxon>
    </lineage>
</organism>
<evidence type="ECO:0000256" key="9">
    <source>
        <dbReference type="SAM" id="Phobius"/>
    </source>
</evidence>
<evidence type="ECO:0000313" key="12">
    <source>
        <dbReference type="Proteomes" id="UP000346198"/>
    </source>
</evidence>
<dbReference type="Proteomes" id="UP000346198">
    <property type="component" value="Unassembled WGS sequence"/>
</dbReference>
<protein>
    <recommendedName>
        <fullName evidence="2">histidine kinase</fullName>
        <ecNumber evidence="2">2.7.13.3</ecNumber>
    </recommendedName>
</protein>
<keyword evidence="5" id="KW-0547">Nucleotide-binding</keyword>
<keyword evidence="12" id="KW-1185">Reference proteome</keyword>
<dbReference type="InterPro" id="IPR005467">
    <property type="entry name" value="His_kinase_dom"/>
</dbReference>
<keyword evidence="8" id="KW-0902">Two-component regulatory system</keyword>
<evidence type="ECO:0000256" key="8">
    <source>
        <dbReference type="ARBA" id="ARBA00023012"/>
    </source>
</evidence>
<keyword evidence="9" id="KW-1133">Transmembrane helix</keyword>
<dbReference type="GO" id="GO:0000155">
    <property type="term" value="F:phosphorelay sensor kinase activity"/>
    <property type="evidence" value="ECO:0007669"/>
    <property type="project" value="InterPro"/>
</dbReference>
<gene>
    <name evidence="11" type="primary">liaS_2</name>
    <name evidence="11" type="ORF">SCARR_00637</name>
</gene>
<dbReference type="CDD" id="cd16917">
    <property type="entry name" value="HATPase_UhpB-NarQ-NarX-like"/>
    <property type="match status" value="1"/>
</dbReference>
<reference evidence="11 12" key="1">
    <citation type="submission" date="2019-04" db="EMBL/GenBank/DDBJ databases">
        <authorList>
            <person name="Van Vliet M D."/>
        </authorList>
    </citation>
    <scope>NUCLEOTIDE SEQUENCE [LARGE SCALE GENOMIC DNA]</scope>
    <source>
        <strain evidence="11 12">F21</strain>
    </source>
</reference>
<feature type="domain" description="Histidine kinase" evidence="10">
    <location>
        <begin position="814"/>
        <end position="1009"/>
    </location>
</feature>
<evidence type="ECO:0000256" key="1">
    <source>
        <dbReference type="ARBA" id="ARBA00000085"/>
    </source>
</evidence>
<dbReference type="SMART" id="SM00387">
    <property type="entry name" value="HATPase_c"/>
    <property type="match status" value="1"/>
</dbReference>
<evidence type="ECO:0000256" key="5">
    <source>
        <dbReference type="ARBA" id="ARBA00022741"/>
    </source>
</evidence>
<dbReference type="Pfam" id="PF02518">
    <property type="entry name" value="HATPase_c"/>
    <property type="match status" value="1"/>
</dbReference>
<evidence type="ECO:0000313" key="11">
    <source>
        <dbReference type="EMBL" id="VGO18584.1"/>
    </source>
</evidence>
<dbReference type="InterPro" id="IPR011712">
    <property type="entry name" value="Sig_transdc_His_kin_sub3_dim/P"/>
</dbReference>
<evidence type="ECO:0000256" key="4">
    <source>
        <dbReference type="ARBA" id="ARBA00022679"/>
    </source>
</evidence>